<dbReference type="AlphaFoldDB" id="A0A2L1UXJ3"/>
<dbReference type="KEGG" id="rox:BV494_22415"/>
<organism evidence="1 2">
    <name type="scientific">Rahnella sikkimica</name>
    <dbReference type="NCBI Taxonomy" id="1805933"/>
    <lineage>
        <taxon>Bacteria</taxon>
        <taxon>Pseudomonadati</taxon>
        <taxon>Pseudomonadota</taxon>
        <taxon>Gammaproteobacteria</taxon>
        <taxon>Enterobacterales</taxon>
        <taxon>Yersiniaceae</taxon>
        <taxon>Rahnella</taxon>
    </lineage>
</organism>
<gene>
    <name evidence="1" type="ORF">BV494_22415</name>
</gene>
<dbReference type="EMBL" id="CP019063">
    <property type="protein sequence ID" value="AVF37676.1"/>
    <property type="molecule type" value="Genomic_DNA"/>
</dbReference>
<name>A0A2L1UXJ3_9GAMM</name>
<dbReference type="OrthoDB" id="6505688at2"/>
<proteinExistence type="predicted"/>
<keyword evidence="1" id="KW-0614">Plasmid</keyword>
<keyword evidence="2" id="KW-1185">Reference proteome</keyword>
<protein>
    <submittedName>
        <fullName evidence="1">Uncharacterized protein</fullName>
    </submittedName>
</protein>
<accession>A0A2L1UXJ3</accession>
<evidence type="ECO:0000313" key="1">
    <source>
        <dbReference type="EMBL" id="AVF37676.1"/>
    </source>
</evidence>
<reference evidence="2" key="1">
    <citation type="submission" date="2017-01" db="EMBL/GenBank/DDBJ databases">
        <title>Genome sequence of Rouxiella sp. ERMR1:05.</title>
        <authorList>
            <person name="Kumar R."/>
            <person name="Singh D."/>
            <person name="Kumar S."/>
        </authorList>
    </citation>
    <scope>NUCLEOTIDE SEQUENCE [LARGE SCALE GENOMIC DNA]</scope>
    <source>
        <strain evidence="2">ERMR1:05</strain>
        <plasmid evidence="2">unnamed1</plasmid>
    </source>
</reference>
<dbReference type="Proteomes" id="UP000239197">
    <property type="component" value="Plasmid unnamed1"/>
</dbReference>
<evidence type="ECO:0000313" key="2">
    <source>
        <dbReference type="Proteomes" id="UP000239197"/>
    </source>
</evidence>
<geneLocation type="plasmid" evidence="1 2">
    <name>unnamed1</name>
</geneLocation>
<sequence>MRESGQIFEEACRMVGECCLMLAQNCEEVSRRRIVFCLERAQEEALDFHGEPNSALQLAIKHIKGL</sequence>